<name>A0A6A3CPR8_HIBSY</name>
<dbReference type="PANTHER" id="PTHR34660:SF7">
    <property type="entry name" value="DNA LIGASE-LIKE PROTEIN"/>
    <property type="match status" value="1"/>
</dbReference>
<evidence type="ECO:0000313" key="3">
    <source>
        <dbReference type="Proteomes" id="UP000436088"/>
    </source>
</evidence>
<feature type="region of interest" description="Disordered" evidence="1">
    <location>
        <begin position="134"/>
        <end position="189"/>
    </location>
</feature>
<dbReference type="Proteomes" id="UP000436088">
    <property type="component" value="Unassembled WGS sequence"/>
</dbReference>
<evidence type="ECO:0000256" key="1">
    <source>
        <dbReference type="SAM" id="MobiDB-lite"/>
    </source>
</evidence>
<proteinExistence type="predicted"/>
<dbReference type="AlphaFoldDB" id="A0A6A3CPR8"/>
<organism evidence="2 3">
    <name type="scientific">Hibiscus syriacus</name>
    <name type="common">Rose of Sharon</name>
    <dbReference type="NCBI Taxonomy" id="106335"/>
    <lineage>
        <taxon>Eukaryota</taxon>
        <taxon>Viridiplantae</taxon>
        <taxon>Streptophyta</taxon>
        <taxon>Embryophyta</taxon>
        <taxon>Tracheophyta</taxon>
        <taxon>Spermatophyta</taxon>
        <taxon>Magnoliopsida</taxon>
        <taxon>eudicotyledons</taxon>
        <taxon>Gunneridae</taxon>
        <taxon>Pentapetalae</taxon>
        <taxon>rosids</taxon>
        <taxon>malvids</taxon>
        <taxon>Malvales</taxon>
        <taxon>Malvaceae</taxon>
        <taxon>Malvoideae</taxon>
        <taxon>Hibiscus</taxon>
    </lineage>
</organism>
<feature type="compositionally biased region" description="Basic and acidic residues" evidence="1">
    <location>
        <begin position="28"/>
        <end position="52"/>
    </location>
</feature>
<gene>
    <name evidence="2" type="ORF">F3Y22_tig00002840pilonHSYRG01234</name>
</gene>
<feature type="compositionally biased region" description="Polar residues" evidence="1">
    <location>
        <begin position="144"/>
        <end position="157"/>
    </location>
</feature>
<sequence length="299" mass="33917">MSRCFPYPRTGHLNRGLVESIKLEREKVLPKTEQKLHKREEKDKKKDRKGIDKIQCPSKKFKKLDDCQNGYNDEDQLEKSDFTEENEPPVCYVSDGSQSSHKRKREMVSYSECKVDGELWKKIKMKFSLRNPHQSEAVIGEKPSCSSNGRGDSNQDQIGFVPPVPEQKLCRDDGRKEQVPSPVPSSAALVSEQKLRPDVAMKVQRPSSSRRLAKGDKILRAALQYKTLLEDLLPPVLQPELNDDDDGDNWLLPKKQLGKPAVKGSDGNGVPCRASLISWPRSQYLPEAEIYALPYTVPF</sequence>
<accession>A0A6A3CPR8</accession>
<evidence type="ECO:0000313" key="2">
    <source>
        <dbReference type="EMBL" id="KAE8731400.1"/>
    </source>
</evidence>
<feature type="region of interest" description="Disordered" evidence="1">
    <location>
        <begin position="28"/>
        <end position="108"/>
    </location>
</feature>
<dbReference type="EMBL" id="VEPZ02000196">
    <property type="protein sequence ID" value="KAE8731400.1"/>
    <property type="molecule type" value="Genomic_DNA"/>
</dbReference>
<reference evidence="2" key="1">
    <citation type="submission" date="2019-09" db="EMBL/GenBank/DDBJ databases">
        <title>Draft genome information of white flower Hibiscus syriacus.</title>
        <authorList>
            <person name="Kim Y.-M."/>
        </authorList>
    </citation>
    <scope>NUCLEOTIDE SEQUENCE [LARGE SCALE GENOMIC DNA]</scope>
    <source>
        <strain evidence="2">YM2019G1</strain>
    </source>
</reference>
<keyword evidence="3" id="KW-1185">Reference proteome</keyword>
<protein>
    <submittedName>
        <fullName evidence="2">Glutathione S-transferase family protein isoform 1</fullName>
    </submittedName>
</protein>
<dbReference type="PANTHER" id="PTHR34660">
    <property type="entry name" value="MYB-LIKE PROTEIN X"/>
    <property type="match status" value="1"/>
</dbReference>
<feature type="compositionally biased region" description="Basic and acidic residues" evidence="1">
    <location>
        <begin position="168"/>
        <end position="178"/>
    </location>
</feature>
<dbReference type="GO" id="GO:0016740">
    <property type="term" value="F:transferase activity"/>
    <property type="evidence" value="ECO:0007669"/>
    <property type="project" value="UniProtKB-KW"/>
</dbReference>
<comment type="caution">
    <text evidence="2">The sequence shown here is derived from an EMBL/GenBank/DDBJ whole genome shotgun (WGS) entry which is preliminary data.</text>
</comment>